<dbReference type="GO" id="GO:0046872">
    <property type="term" value="F:metal ion binding"/>
    <property type="evidence" value="ECO:0007669"/>
    <property type="project" value="UniProtKB-KW"/>
</dbReference>
<keyword evidence="7" id="KW-0229">DNA integration</keyword>
<organism evidence="12 13">
    <name type="scientific">Austropuccinia psidii MF-1</name>
    <dbReference type="NCBI Taxonomy" id="1389203"/>
    <lineage>
        <taxon>Eukaryota</taxon>
        <taxon>Fungi</taxon>
        <taxon>Dikarya</taxon>
        <taxon>Basidiomycota</taxon>
        <taxon>Pucciniomycotina</taxon>
        <taxon>Pucciniomycetes</taxon>
        <taxon>Pucciniales</taxon>
        <taxon>Sphaerophragmiaceae</taxon>
        <taxon>Austropuccinia</taxon>
    </lineage>
</organism>
<dbReference type="Pfam" id="PF25597">
    <property type="entry name" value="SH3_retrovirus"/>
    <property type="match status" value="1"/>
</dbReference>
<dbReference type="OrthoDB" id="413361at2759"/>
<accession>A0A9Q3HIQ9</accession>
<gene>
    <name evidence="12" type="ORF">O181_045437</name>
</gene>
<protein>
    <recommendedName>
        <fullName evidence="11">Retroviral polymerase SH3-like domain-containing protein</fullName>
    </recommendedName>
</protein>
<keyword evidence="10" id="KW-0233">DNA recombination</keyword>
<dbReference type="GO" id="GO:0016787">
    <property type="term" value="F:hydrolase activity"/>
    <property type="evidence" value="ECO:0007669"/>
    <property type="project" value="UniProtKB-KW"/>
</dbReference>
<keyword evidence="9" id="KW-0808">Transferase</keyword>
<evidence type="ECO:0000256" key="6">
    <source>
        <dbReference type="ARBA" id="ARBA00022842"/>
    </source>
</evidence>
<name>A0A9Q3HIQ9_9BASI</name>
<dbReference type="GO" id="GO:0003964">
    <property type="term" value="F:RNA-directed DNA polymerase activity"/>
    <property type="evidence" value="ECO:0007669"/>
    <property type="project" value="UniProtKB-KW"/>
</dbReference>
<evidence type="ECO:0000259" key="11">
    <source>
        <dbReference type="Pfam" id="PF25597"/>
    </source>
</evidence>
<comment type="caution">
    <text evidence="12">The sequence shown here is derived from an EMBL/GenBank/DDBJ whole genome shotgun (WGS) entry which is preliminary data.</text>
</comment>
<dbReference type="GO" id="GO:0006310">
    <property type="term" value="P:DNA recombination"/>
    <property type="evidence" value="ECO:0007669"/>
    <property type="project" value="UniProtKB-KW"/>
</dbReference>
<evidence type="ECO:0000256" key="8">
    <source>
        <dbReference type="ARBA" id="ARBA00022918"/>
    </source>
</evidence>
<evidence type="ECO:0000256" key="1">
    <source>
        <dbReference type="ARBA" id="ARBA00022695"/>
    </source>
</evidence>
<keyword evidence="2" id="KW-0540">Nuclease</keyword>
<keyword evidence="4" id="KW-0255">Endonuclease</keyword>
<keyword evidence="3" id="KW-0479">Metal-binding</keyword>
<dbReference type="InterPro" id="IPR057670">
    <property type="entry name" value="SH3_retrovirus"/>
</dbReference>
<dbReference type="PANTHER" id="PTHR42648">
    <property type="entry name" value="TRANSPOSASE, PUTATIVE-RELATED"/>
    <property type="match status" value="1"/>
</dbReference>
<dbReference type="Proteomes" id="UP000765509">
    <property type="component" value="Unassembled WGS sequence"/>
</dbReference>
<evidence type="ECO:0000256" key="5">
    <source>
        <dbReference type="ARBA" id="ARBA00022801"/>
    </source>
</evidence>
<evidence type="ECO:0000313" key="12">
    <source>
        <dbReference type="EMBL" id="MBW0505722.1"/>
    </source>
</evidence>
<evidence type="ECO:0000256" key="7">
    <source>
        <dbReference type="ARBA" id="ARBA00022908"/>
    </source>
</evidence>
<proteinExistence type="predicted"/>
<evidence type="ECO:0000256" key="3">
    <source>
        <dbReference type="ARBA" id="ARBA00022723"/>
    </source>
</evidence>
<keyword evidence="8" id="KW-0695">RNA-directed DNA polymerase</keyword>
<evidence type="ECO:0000256" key="2">
    <source>
        <dbReference type="ARBA" id="ARBA00022722"/>
    </source>
</evidence>
<dbReference type="GO" id="GO:0004519">
    <property type="term" value="F:endonuclease activity"/>
    <property type="evidence" value="ECO:0007669"/>
    <property type="project" value="UniProtKB-KW"/>
</dbReference>
<dbReference type="InterPro" id="IPR039537">
    <property type="entry name" value="Retrotran_Ty1/copia-like"/>
</dbReference>
<dbReference type="AlphaFoldDB" id="A0A9Q3HIQ9"/>
<sequence length="155" mass="17766">MEIFRCLLRDSNLEHHWWGEAVSTATYLLKRTAVSSVNFETSIKLIFGSDPKLDNIHPFGFTVFIHINKSNLQSKLTPHAAKGFFLGYTENHKNYRVYNSILKKVQITHDCLFDDEDHIKNKNHASVSSNLNIHNILIPSTPLNPPEEVNQDIPI</sequence>
<keyword evidence="6" id="KW-0460">Magnesium</keyword>
<dbReference type="GO" id="GO:0003887">
    <property type="term" value="F:DNA-directed DNA polymerase activity"/>
    <property type="evidence" value="ECO:0007669"/>
    <property type="project" value="UniProtKB-KW"/>
</dbReference>
<dbReference type="EMBL" id="AVOT02018664">
    <property type="protein sequence ID" value="MBW0505722.1"/>
    <property type="molecule type" value="Genomic_DNA"/>
</dbReference>
<keyword evidence="13" id="KW-1185">Reference proteome</keyword>
<reference evidence="12" key="1">
    <citation type="submission" date="2021-03" db="EMBL/GenBank/DDBJ databases">
        <title>Draft genome sequence of rust myrtle Austropuccinia psidii MF-1, a brazilian biotype.</title>
        <authorList>
            <person name="Quecine M.C."/>
            <person name="Pachon D.M.R."/>
            <person name="Bonatelli M.L."/>
            <person name="Correr F.H."/>
            <person name="Franceschini L.M."/>
            <person name="Leite T.F."/>
            <person name="Margarido G.R.A."/>
            <person name="Almeida C.A."/>
            <person name="Ferrarezi J.A."/>
            <person name="Labate C.A."/>
        </authorList>
    </citation>
    <scope>NUCLEOTIDE SEQUENCE</scope>
    <source>
        <strain evidence="12">MF-1</strain>
    </source>
</reference>
<keyword evidence="1" id="KW-0548">Nucleotidyltransferase</keyword>
<dbReference type="GO" id="GO:0015074">
    <property type="term" value="P:DNA integration"/>
    <property type="evidence" value="ECO:0007669"/>
    <property type="project" value="UniProtKB-KW"/>
</dbReference>
<evidence type="ECO:0000313" key="13">
    <source>
        <dbReference type="Proteomes" id="UP000765509"/>
    </source>
</evidence>
<feature type="domain" description="Retroviral polymerase SH3-like" evidence="11">
    <location>
        <begin position="62"/>
        <end position="123"/>
    </location>
</feature>
<evidence type="ECO:0000256" key="9">
    <source>
        <dbReference type="ARBA" id="ARBA00022932"/>
    </source>
</evidence>
<dbReference type="PANTHER" id="PTHR42648:SF11">
    <property type="entry name" value="TRANSPOSON TY4-P GAG-POL POLYPROTEIN"/>
    <property type="match status" value="1"/>
</dbReference>
<evidence type="ECO:0000256" key="10">
    <source>
        <dbReference type="ARBA" id="ARBA00023172"/>
    </source>
</evidence>
<keyword evidence="9" id="KW-0239">DNA-directed DNA polymerase</keyword>
<evidence type="ECO:0000256" key="4">
    <source>
        <dbReference type="ARBA" id="ARBA00022759"/>
    </source>
</evidence>
<keyword evidence="5" id="KW-0378">Hydrolase</keyword>